<gene>
    <name evidence="1" type="ORF">RPERSI_LOCUS606</name>
</gene>
<dbReference type="Proteomes" id="UP000789920">
    <property type="component" value="Unassembled WGS sequence"/>
</dbReference>
<evidence type="ECO:0000313" key="2">
    <source>
        <dbReference type="Proteomes" id="UP000789920"/>
    </source>
</evidence>
<comment type="caution">
    <text evidence="1">The sequence shown here is derived from an EMBL/GenBank/DDBJ whole genome shotgun (WGS) entry which is preliminary data.</text>
</comment>
<keyword evidence="2" id="KW-1185">Reference proteome</keyword>
<protein>
    <submittedName>
        <fullName evidence="1">9171_t:CDS:1</fullName>
    </submittedName>
</protein>
<sequence length="141" mass="16090">MARSQVSFCSTIDEELTELENICGVKTYLAKQAKYNSFIQKRSNKVNIAIPALTSNIQGFFWFITVLDTNESLRYLKYISDVDETSRYNLGAAFAPSHKDGHLRGLCATVLEFNQTYRWIDLNQNSALAITRLRDQIADLK</sequence>
<reference evidence="1" key="1">
    <citation type="submission" date="2021-06" db="EMBL/GenBank/DDBJ databases">
        <authorList>
            <person name="Kallberg Y."/>
            <person name="Tangrot J."/>
            <person name="Rosling A."/>
        </authorList>
    </citation>
    <scope>NUCLEOTIDE SEQUENCE</scope>
    <source>
        <strain evidence="1">MA461A</strain>
    </source>
</reference>
<dbReference type="EMBL" id="CAJVQC010000465">
    <property type="protein sequence ID" value="CAG8471580.1"/>
    <property type="molecule type" value="Genomic_DNA"/>
</dbReference>
<organism evidence="1 2">
    <name type="scientific">Racocetra persica</name>
    <dbReference type="NCBI Taxonomy" id="160502"/>
    <lineage>
        <taxon>Eukaryota</taxon>
        <taxon>Fungi</taxon>
        <taxon>Fungi incertae sedis</taxon>
        <taxon>Mucoromycota</taxon>
        <taxon>Glomeromycotina</taxon>
        <taxon>Glomeromycetes</taxon>
        <taxon>Diversisporales</taxon>
        <taxon>Gigasporaceae</taxon>
        <taxon>Racocetra</taxon>
    </lineage>
</organism>
<accession>A0ACA9KGI8</accession>
<name>A0ACA9KGI8_9GLOM</name>
<evidence type="ECO:0000313" key="1">
    <source>
        <dbReference type="EMBL" id="CAG8471580.1"/>
    </source>
</evidence>
<proteinExistence type="predicted"/>